<sequence length="70" mass="7733">MLCCSTASSVTATACPILVCSAKRIGNGCKHRQIRFTEKFFLSDIVVHKRRQFSGMVGPLTSDHMFGARQ</sequence>
<dbReference type="Proteomes" id="UP000026961">
    <property type="component" value="Chromosome 2"/>
</dbReference>
<name>A0A0D9YPZ0_9ORYZ</name>
<dbReference type="HOGENOM" id="CLU_2761888_0_0_1"/>
<dbReference type="AlphaFoldDB" id="A0A0D9YPZ0"/>
<evidence type="ECO:0000313" key="2">
    <source>
        <dbReference type="Proteomes" id="UP000026961"/>
    </source>
</evidence>
<dbReference type="EnsemblPlants" id="OGLUM02G10740.1">
    <property type="protein sequence ID" value="OGLUM02G10740.1"/>
    <property type="gene ID" value="OGLUM02G10740"/>
</dbReference>
<evidence type="ECO:0000313" key="1">
    <source>
        <dbReference type="EnsemblPlants" id="OGLUM02G10740.1"/>
    </source>
</evidence>
<proteinExistence type="predicted"/>
<protein>
    <submittedName>
        <fullName evidence="1">Uncharacterized protein</fullName>
    </submittedName>
</protein>
<dbReference type="Gramene" id="OGLUM02G10740.1">
    <property type="protein sequence ID" value="OGLUM02G10740.1"/>
    <property type="gene ID" value="OGLUM02G10740"/>
</dbReference>
<accession>A0A0D9YPZ0</accession>
<keyword evidence="2" id="KW-1185">Reference proteome</keyword>
<reference evidence="1" key="1">
    <citation type="submission" date="2015-04" db="UniProtKB">
        <authorList>
            <consortium name="EnsemblPlants"/>
        </authorList>
    </citation>
    <scope>IDENTIFICATION</scope>
</reference>
<reference evidence="1" key="2">
    <citation type="submission" date="2018-05" db="EMBL/GenBank/DDBJ databases">
        <title>OgluRS3 (Oryza glumaepatula Reference Sequence Version 3).</title>
        <authorList>
            <person name="Zhang J."/>
            <person name="Kudrna D."/>
            <person name="Lee S."/>
            <person name="Talag J."/>
            <person name="Welchert J."/>
            <person name="Wing R.A."/>
        </authorList>
    </citation>
    <scope>NUCLEOTIDE SEQUENCE [LARGE SCALE GENOMIC DNA]</scope>
</reference>
<organism evidence="1">
    <name type="scientific">Oryza glumipatula</name>
    <dbReference type="NCBI Taxonomy" id="40148"/>
    <lineage>
        <taxon>Eukaryota</taxon>
        <taxon>Viridiplantae</taxon>
        <taxon>Streptophyta</taxon>
        <taxon>Embryophyta</taxon>
        <taxon>Tracheophyta</taxon>
        <taxon>Spermatophyta</taxon>
        <taxon>Magnoliopsida</taxon>
        <taxon>Liliopsida</taxon>
        <taxon>Poales</taxon>
        <taxon>Poaceae</taxon>
        <taxon>BOP clade</taxon>
        <taxon>Oryzoideae</taxon>
        <taxon>Oryzeae</taxon>
        <taxon>Oryzinae</taxon>
        <taxon>Oryza</taxon>
    </lineage>
</organism>